<feature type="active site" description="O-(5'-phospho-DNA)-tyrosine intermediate" evidence="10">
    <location>
        <position position="163"/>
    </location>
</feature>
<dbReference type="InterPro" id="IPR002815">
    <property type="entry name" value="Spo11/TopoVI_A"/>
</dbReference>
<dbReference type="GO" id="GO:0000228">
    <property type="term" value="C:nuclear chromosome"/>
    <property type="evidence" value="ECO:0007669"/>
    <property type="project" value="TreeGrafter"/>
</dbReference>
<protein>
    <recommendedName>
        <fullName evidence="4">DNA topoisomerase (ATP-hydrolyzing)</fullName>
        <ecNumber evidence="4">5.6.2.2</ecNumber>
    </recommendedName>
</protein>
<dbReference type="Gene3D" id="3.40.1360.10">
    <property type="match status" value="1"/>
</dbReference>
<dbReference type="PRINTS" id="PR01550">
    <property type="entry name" value="TOP6AFAMILY"/>
</dbReference>
<dbReference type="Pfam" id="PF04406">
    <property type="entry name" value="TP6A_N"/>
    <property type="match status" value="1"/>
</dbReference>
<dbReference type="GO" id="GO:0042138">
    <property type="term" value="P:meiotic DNA double-strand break formation"/>
    <property type="evidence" value="ECO:0007669"/>
    <property type="project" value="TreeGrafter"/>
</dbReference>
<dbReference type="Gene3D" id="1.10.10.10">
    <property type="entry name" value="Winged helix-like DNA-binding domain superfamily/Winged helix DNA-binding domain"/>
    <property type="match status" value="1"/>
</dbReference>
<keyword evidence="14" id="KW-1185">Reference proteome</keyword>
<dbReference type="Pfam" id="PF21180">
    <property type="entry name" value="TOP6A-Spo11_Toprim"/>
    <property type="match status" value="1"/>
</dbReference>
<feature type="domain" description="Topoisomerase 6 subunit A/Spo11 TOPRIM" evidence="12">
    <location>
        <begin position="249"/>
        <end position="411"/>
    </location>
</feature>
<keyword evidence="8 10" id="KW-0238">DNA-binding</keyword>
<dbReference type="EMBL" id="JADYXP020000007">
    <property type="protein sequence ID" value="KAL0119768.1"/>
    <property type="molecule type" value="Genomic_DNA"/>
</dbReference>
<evidence type="ECO:0000256" key="10">
    <source>
        <dbReference type="PROSITE-ProRule" id="PRU01385"/>
    </source>
</evidence>
<keyword evidence="6" id="KW-0460">Magnesium</keyword>
<dbReference type="InterPro" id="IPR004085">
    <property type="entry name" value="TopoVI_A"/>
</dbReference>
<dbReference type="Proteomes" id="UP001430953">
    <property type="component" value="Unassembled WGS sequence"/>
</dbReference>
<dbReference type="GO" id="GO:0006265">
    <property type="term" value="P:DNA topological change"/>
    <property type="evidence" value="ECO:0007669"/>
    <property type="project" value="InterPro"/>
</dbReference>
<evidence type="ECO:0000313" key="14">
    <source>
        <dbReference type="Proteomes" id="UP001430953"/>
    </source>
</evidence>
<dbReference type="InterPro" id="IPR013049">
    <property type="entry name" value="Spo11/TopoVI_A_N"/>
</dbReference>
<dbReference type="PANTHER" id="PTHR10848">
    <property type="entry name" value="MEIOTIC RECOMBINATION PROTEIN SPO11"/>
    <property type="match status" value="1"/>
</dbReference>
<dbReference type="PANTHER" id="PTHR10848:SF0">
    <property type="entry name" value="MEIOTIC RECOMBINATION PROTEIN SPO11"/>
    <property type="match status" value="1"/>
</dbReference>
<dbReference type="CDD" id="cd00223">
    <property type="entry name" value="TOPRIM_TopoIIB_SPO"/>
    <property type="match status" value="1"/>
</dbReference>
<dbReference type="InterPro" id="IPR036388">
    <property type="entry name" value="WH-like_DNA-bd_sf"/>
</dbReference>
<reference evidence="13 14" key="1">
    <citation type="submission" date="2023-03" db="EMBL/GenBank/DDBJ databases">
        <title>High recombination rates correlate with genetic variation in Cardiocondyla obscurior ants.</title>
        <authorList>
            <person name="Errbii M."/>
        </authorList>
    </citation>
    <scope>NUCLEOTIDE SEQUENCE [LARGE SCALE GENOMIC DNA]</scope>
    <source>
        <strain evidence="13">Alpha-2009</strain>
        <tissue evidence="13">Whole body</tissue>
    </source>
</reference>
<dbReference type="AlphaFoldDB" id="A0AAW2FWL1"/>
<evidence type="ECO:0000256" key="2">
    <source>
        <dbReference type="ARBA" id="ARBA00001946"/>
    </source>
</evidence>
<accession>A0AAW2FWL1</accession>
<dbReference type="GO" id="GO:0046872">
    <property type="term" value="F:metal ion binding"/>
    <property type="evidence" value="ECO:0007669"/>
    <property type="project" value="UniProtKB-KW"/>
</dbReference>
<keyword evidence="7 10" id="KW-0799">Topoisomerase</keyword>
<comment type="catalytic activity">
    <reaction evidence="1 10">
        <text>ATP-dependent breakage, passage and rejoining of double-stranded DNA.</text>
        <dbReference type="EC" id="5.6.2.2"/>
    </reaction>
</comment>
<dbReference type="GO" id="GO:0000706">
    <property type="term" value="P:meiotic DNA double-strand break processing"/>
    <property type="evidence" value="ECO:0007669"/>
    <property type="project" value="TreeGrafter"/>
</dbReference>
<evidence type="ECO:0000256" key="4">
    <source>
        <dbReference type="ARBA" id="ARBA00012895"/>
    </source>
</evidence>
<gene>
    <name evidence="13" type="ORF">PUN28_007896</name>
</gene>
<keyword evidence="5" id="KW-0479">Metal-binding</keyword>
<comment type="similarity">
    <text evidence="3 10">Belongs to the TOP6A family.</text>
</comment>
<evidence type="ECO:0000256" key="3">
    <source>
        <dbReference type="ARBA" id="ARBA00006559"/>
    </source>
</evidence>
<evidence type="ECO:0000259" key="11">
    <source>
        <dbReference type="Pfam" id="PF04406"/>
    </source>
</evidence>
<feature type="domain" description="Spo11/DNA topoisomerase VI subunit A N-terminal" evidence="11">
    <location>
        <begin position="135"/>
        <end position="199"/>
    </location>
</feature>
<evidence type="ECO:0000259" key="12">
    <source>
        <dbReference type="Pfam" id="PF21180"/>
    </source>
</evidence>
<dbReference type="PROSITE" id="PS52041">
    <property type="entry name" value="TOPO_IIB"/>
    <property type="match status" value="1"/>
</dbReference>
<keyword evidence="9 10" id="KW-0413">Isomerase</keyword>
<dbReference type="SUPFAM" id="SSF56726">
    <property type="entry name" value="DNA topoisomerase IV, alpha subunit"/>
    <property type="match status" value="1"/>
</dbReference>
<comment type="caution">
    <text evidence="13">The sequence shown here is derived from an EMBL/GenBank/DDBJ whole genome shotgun (WGS) entry which is preliminary data.</text>
</comment>
<dbReference type="GO" id="GO:0003677">
    <property type="term" value="F:DNA binding"/>
    <property type="evidence" value="ECO:0007669"/>
    <property type="project" value="UniProtKB-UniRule"/>
</dbReference>
<comment type="cofactor">
    <cofactor evidence="2">
        <name>Mg(2+)</name>
        <dbReference type="ChEBI" id="CHEBI:18420"/>
    </cofactor>
</comment>
<evidence type="ECO:0000256" key="1">
    <source>
        <dbReference type="ARBA" id="ARBA00000185"/>
    </source>
</evidence>
<dbReference type="EC" id="5.6.2.2" evidence="4"/>
<dbReference type="GO" id="GO:0003918">
    <property type="term" value="F:DNA topoisomerase type II (double strand cut, ATP-hydrolyzing) activity"/>
    <property type="evidence" value="ECO:0007669"/>
    <property type="project" value="UniProtKB-UniRule"/>
</dbReference>
<evidence type="ECO:0000313" key="13">
    <source>
        <dbReference type="EMBL" id="KAL0119768.1"/>
    </source>
</evidence>
<evidence type="ECO:0000256" key="8">
    <source>
        <dbReference type="ARBA" id="ARBA00023125"/>
    </source>
</evidence>
<proteinExistence type="inferred from homology"/>
<dbReference type="PRINTS" id="PR01552">
    <property type="entry name" value="TPISMRASE6A"/>
</dbReference>
<sequence>MHKINKKFCGQVTMSTSNQLFDAHEKYIEIPMVDNKELRKDLIARIEAITLKIIDQISAGQAPCVAFSSQNVEPKSISRKENVCTECPIDFRQKTTSFNNNLTDFIKDKKFTERENCENSEKTTVDFAAKSSRNKFVLMTVIMAEAHRLLLTNASKTRRSFYYDLKKEATSYLVPDQKYVDRALNDVANLLQCAPWDLRLLATTKGLAAGNMTITLNDSQVIDYMIPGGAQIPQMISNVASIRAKADLVLVIEKDAVFQKLLEENCSHTLRCILVTGKGYPDVATRMLVKMLSEKMDLPVYIVVDADPFGVDIMLIYRFGSSTLRKENETLACFNARWLGIHPSELVAIGAKTIPLTEADLVKLRSIEARSYVNEAISKQLSILRKGKAEIEAVSSFSKNFLTATYLSYKIDGQDYI</sequence>
<dbReference type="InterPro" id="IPR036078">
    <property type="entry name" value="Spo11/TopoVI_A_sf"/>
</dbReference>
<evidence type="ECO:0000256" key="9">
    <source>
        <dbReference type="ARBA" id="ARBA00023235"/>
    </source>
</evidence>
<dbReference type="GO" id="GO:0007131">
    <property type="term" value="P:reciprocal meiotic recombination"/>
    <property type="evidence" value="ECO:0007669"/>
    <property type="project" value="TreeGrafter"/>
</dbReference>
<dbReference type="GO" id="GO:0005524">
    <property type="term" value="F:ATP binding"/>
    <property type="evidence" value="ECO:0007669"/>
    <property type="project" value="InterPro"/>
</dbReference>
<name>A0AAW2FWL1_9HYME</name>
<organism evidence="13 14">
    <name type="scientific">Cardiocondyla obscurior</name>
    <dbReference type="NCBI Taxonomy" id="286306"/>
    <lineage>
        <taxon>Eukaryota</taxon>
        <taxon>Metazoa</taxon>
        <taxon>Ecdysozoa</taxon>
        <taxon>Arthropoda</taxon>
        <taxon>Hexapoda</taxon>
        <taxon>Insecta</taxon>
        <taxon>Pterygota</taxon>
        <taxon>Neoptera</taxon>
        <taxon>Endopterygota</taxon>
        <taxon>Hymenoptera</taxon>
        <taxon>Apocrita</taxon>
        <taxon>Aculeata</taxon>
        <taxon>Formicoidea</taxon>
        <taxon>Formicidae</taxon>
        <taxon>Myrmicinae</taxon>
        <taxon>Cardiocondyla</taxon>
    </lineage>
</organism>
<evidence type="ECO:0000256" key="7">
    <source>
        <dbReference type="ARBA" id="ARBA00023029"/>
    </source>
</evidence>
<evidence type="ECO:0000256" key="6">
    <source>
        <dbReference type="ARBA" id="ARBA00022842"/>
    </source>
</evidence>
<dbReference type="InterPro" id="IPR034136">
    <property type="entry name" value="TOPRIM_Topo6A/Spo11"/>
</dbReference>
<evidence type="ECO:0000256" key="5">
    <source>
        <dbReference type="ARBA" id="ARBA00022723"/>
    </source>
</evidence>